<feature type="compositionally biased region" description="Basic and acidic residues" evidence="1">
    <location>
        <begin position="102"/>
        <end position="112"/>
    </location>
</feature>
<feature type="compositionally biased region" description="Basic residues" evidence="1">
    <location>
        <begin position="174"/>
        <end position="196"/>
    </location>
</feature>
<evidence type="ECO:0000313" key="2">
    <source>
        <dbReference type="EMBL" id="ORY14214.1"/>
    </source>
</evidence>
<accession>A0A1Y1ZVG8</accession>
<dbReference type="AlphaFoldDB" id="A0A1Y1ZVG8"/>
<feature type="region of interest" description="Disordered" evidence="1">
    <location>
        <begin position="160"/>
        <end position="214"/>
    </location>
</feature>
<reference evidence="2 3" key="1">
    <citation type="submission" date="2016-07" db="EMBL/GenBank/DDBJ databases">
        <title>Pervasive Adenine N6-methylation of Active Genes in Fungi.</title>
        <authorList>
            <consortium name="DOE Joint Genome Institute"/>
            <person name="Mondo S.J."/>
            <person name="Dannebaum R.O."/>
            <person name="Kuo R.C."/>
            <person name="Labutti K."/>
            <person name="Haridas S."/>
            <person name="Kuo A."/>
            <person name="Salamov A."/>
            <person name="Ahrendt S.R."/>
            <person name="Lipzen A."/>
            <person name="Sullivan W."/>
            <person name="Andreopoulos W.B."/>
            <person name="Clum A."/>
            <person name="Lindquist E."/>
            <person name="Daum C."/>
            <person name="Ramamoorthy G.K."/>
            <person name="Gryganskyi A."/>
            <person name="Culley D."/>
            <person name="Magnuson J.K."/>
            <person name="James T.Y."/>
            <person name="O'Malley M.A."/>
            <person name="Stajich J.E."/>
            <person name="Spatafora J.W."/>
            <person name="Visel A."/>
            <person name="Grigoriev I.V."/>
        </authorList>
    </citation>
    <scope>NUCLEOTIDE SEQUENCE [LARGE SCALE GENOMIC DNA]</scope>
    <source>
        <strain evidence="2 3">CBS 115471</strain>
    </source>
</reference>
<organism evidence="2 3">
    <name type="scientific">Clohesyomyces aquaticus</name>
    <dbReference type="NCBI Taxonomy" id="1231657"/>
    <lineage>
        <taxon>Eukaryota</taxon>
        <taxon>Fungi</taxon>
        <taxon>Dikarya</taxon>
        <taxon>Ascomycota</taxon>
        <taxon>Pezizomycotina</taxon>
        <taxon>Dothideomycetes</taxon>
        <taxon>Pleosporomycetidae</taxon>
        <taxon>Pleosporales</taxon>
        <taxon>Lindgomycetaceae</taxon>
        <taxon>Clohesyomyces</taxon>
    </lineage>
</organism>
<keyword evidence="3" id="KW-1185">Reference proteome</keyword>
<proteinExistence type="predicted"/>
<evidence type="ECO:0000313" key="3">
    <source>
        <dbReference type="Proteomes" id="UP000193144"/>
    </source>
</evidence>
<comment type="caution">
    <text evidence="2">The sequence shown here is derived from an EMBL/GenBank/DDBJ whole genome shotgun (WGS) entry which is preliminary data.</text>
</comment>
<protein>
    <submittedName>
        <fullName evidence="2">Uncharacterized protein</fullName>
    </submittedName>
</protein>
<dbReference type="EMBL" id="MCFA01000035">
    <property type="protein sequence ID" value="ORY14214.1"/>
    <property type="molecule type" value="Genomic_DNA"/>
</dbReference>
<evidence type="ECO:0000256" key="1">
    <source>
        <dbReference type="SAM" id="MobiDB-lite"/>
    </source>
</evidence>
<dbReference type="Proteomes" id="UP000193144">
    <property type="component" value="Unassembled WGS sequence"/>
</dbReference>
<sequence length="214" mass="23747">MAKMAKMANQKLKWTYKGRPHHCGECGKALKQSCISKGHVAFCEAILPTGSPCAERYNVLSPQGCISHPYREGYNLELYHSRKSYQVPDTPKDPEETTTTTPKEDAYTKGEETDAGGLGVERGGGGEERQVSGELASNTMDGFCGEAKEEDEHREYAVEAARRDLRTPTYRAKPAPKQKTCKRQGVKPQAKNKKKTILTEYMRKRKGSSGSDDP</sequence>
<gene>
    <name evidence="2" type="ORF">BCR34DRAFT_599411</name>
</gene>
<name>A0A1Y1ZVG8_9PLEO</name>
<feature type="region of interest" description="Disordered" evidence="1">
    <location>
        <begin position="84"/>
        <end position="139"/>
    </location>
</feature>